<dbReference type="Gene3D" id="3.30.200.20">
    <property type="entry name" value="Phosphorylase Kinase, domain 1"/>
    <property type="match status" value="1"/>
</dbReference>
<name>A0A9E9LCB8_9BURK</name>
<comment type="similarity">
    <text evidence="2">Belongs to the SAICAR synthetase family.</text>
</comment>
<sequence length="234" mass="25578">MALLQRGKTKDVYSHGDYTLELKFTDRVTLNDQGEVDPGGNNVSDSLATGQGFACLSMTTTIFSYLAANGIPTHMVSYDLDNLSMVVRKAVTFKPGLEWVCRWRGTGSFIRRYKTVPGAKDGMVFSSPVYEITIKDDAGGDPLIVPDSIVALGMMSRETLDELVALNAKAMALIHDLFKQKGLDLWDIKIEWGKDAETGKLMLIDEVSANGCRAYDMSGENKIAGSALSDCFRA</sequence>
<dbReference type="GO" id="GO:0005737">
    <property type="term" value="C:cytoplasm"/>
    <property type="evidence" value="ECO:0007669"/>
    <property type="project" value="TreeGrafter"/>
</dbReference>
<dbReference type="EC" id="6.3.2.6" evidence="3"/>
<evidence type="ECO:0000256" key="4">
    <source>
        <dbReference type="ARBA" id="ARBA00022598"/>
    </source>
</evidence>
<dbReference type="RefSeq" id="WP_269282629.1">
    <property type="nucleotide sequence ID" value="NZ_CP098251.1"/>
</dbReference>
<dbReference type="Proteomes" id="UP001164819">
    <property type="component" value="Chromosome"/>
</dbReference>
<proteinExistence type="inferred from homology"/>
<dbReference type="InterPro" id="IPR028923">
    <property type="entry name" value="SAICAR_synt/ADE2_N"/>
</dbReference>
<dbReference type="PANTHER" id="PTHR43700">
    <property type="entry name" value="PHOSPHORIBOSYLAMINOIMIDAZOLE-SUCCINOCARBOXAMIDE SYNTHASE"/>
    <property type="match status" value="1"/>
</dbReference>
<keyword evidence="5" id="KW-0547">Nucleotide-binding</keyword>
<dbReference type="SUPFAM" id="SSF56104">
    <property type="entry name" value="SAICAR synthase-like"/>
    <property type="match status" value="1"/>
</dbReference>
<dbReference type="PANTHER" id="PTHR43700:SF1">
    <property type="entry name" value="PHOSPHORIBOSYLAMINOIMIDAZOLE-SUCCINOCARBOXAMIDE SYNTHASE"/>
    <property type="match status" value="1"/>
</dbReference>
<keyword evidence="6" id="KW-0658">Purine biosynthesis</keyword>
<dbReference type="GO" id="GO:0004639">
    <property type="term" value="F:phosphoribosylaminoimidazolesuccinocarboxamide synthase activity"/>
    <property type="evidence" value="ECO:0007669"/>
    <property type="project" value="UniProtKB-EC"/>
</dbReference>
<evidence type="ECO:0000256" key="2">
    <source>
        <dbReference type="ARBA" id="ARBA00010190"/>
    </source>
</evidence>
<gene>
    <name evidence="9" type="ORF">NB646_07335</name>
</gene>
<dbReference type="AlphaFoldDB" id="A0A9E9LCB8"/>
<evidence type="ECO:0000313" key="9">
    <source>
        <dbReference type="EMBL" id="WAV90668.1"/>
    </source>
</evidence>
<evidence type="ECO:0000256" key="8">
    <source>
        <dbReference type="ARBA" id="ARBA00048475"/>
    </source>
</evidence>
<comment type="pathway">
    <text evidence="1">Purine metabolism; IMP biosynthesis via de novo pathway; 5-amino-1-(5-phospho-D-ribosyl)imidazole-4-carboxamide from 5-amino-1-(5-phospho-D-ribosyl)imidazole-4-carboxylate: step 1/2.</text>
</comment>
<dbReference type="GO" id="GO:0006189">
    <property type="term" value="P:'de novo' IMP biosynthetic process"/>
    <property type="evidence" value="ECO:0007669"/>
    <property type="project" value="TreeGrafter"/>
</dbReference>
<evidence type="ECO:0000256" key="5">
    <source>
        <dbReference type="ARBA" id="ARBA00022741"/>
    </source>
</evidence>
<dbReference type="EMBL" id="CP098251">
    <property type="protein sequence ID" value="WAV90668.1"/>
    <property type="molecule type" value="Genomic_DNA"/>
</dbReference>
<keyword evidence="4" id="KW-0436">Ligase</keyword>
<dbReference type="GO" id="GO:0005524">
    <property type="term" value="F:ATP binding"/>
    <property type="evidence" value="ECO:0007669"/>
    <property type="project" value="UniProtKB-KW"/>
</dbReference>
<comment type="catalytic activity">
    <reaction evidence="8">
        <text>5-amino-1-(5-phospho-D-ribosyl)imidazole-4-carboxylate + L-aspartate + ATP = (2S)-2-[5-amino-1-(5-phospho-beta-D-ribosyl)imidazole-4-carboxamido]succinate + ADP + phosphate + 2 H(+)</text>
        <dbReference type="Rhea" id="RHEA:22628"/>
        <dbReference type="ChEBI" id="CHEBI:15378"/>
        <dbReference type="ChEBI" id="CHEBI:29991"/>
        <dbReference type="ChEBI" id="CHEBI:30616"/>
        <dbReference type="ChEBI" id="CHEBI:43474"/>
        <dbReference type="ChEBI" id="CHEBI:58443"/>
        <dbReference type="ChEBI" id="CHEBI:77657"/>
        <dbReference type="ChEBI" id="CHEBI:456216"/>
        <dbReference type="EC" id="6.3.2.6"/>
    </reaction>
</comment>
<reference evidence="9" key="1">
    <citation type="journal article" date="2022" name="Front. Microbiol.">
        <title>New perspectives on an old grouping: The genomic and phenotypic variability of Oxalobacter formigenes and the implications for calcium oxalate stone prevention.</title>
        <authorList>
            <person name="Chmiel J.A."/>
            <person name="Carr C."/>
            <person name="Stuivenberg G.A."/>
            <person name="Venema R."/>
            <person name="Chanyi R.M."/>
            <person name="Al K.F."/>
            <person name="Giguere D."/>
            <person name="Say H."/>
            <person name="Akouris P.P."/>
            <person name="Dominguez Romero S.A."/>
            <person name="Kwong A."/>
            <person name="Tai V."/>
            <person name="Koval S.F."/>
            <person name="Razvi H."/>
            <person name="Bjazevic J."/>
            <person name="Burton J.P."/>
        </authorList>
    </citation>
    <scope>NUCLEOTIDE SEQUENCE</scope>
    <source>
        <strain evidence="9">OxK</strain>
    </source>
</reference>
<dbReference type="Gene3D" id="3.30.470.20">
    <property type="entry name" value="ATP-grasp fold, B domain"/>
    <property type="match status" value="1"/>
</dbReference>
<organism evidence="9">
    <name type="scientific">Oxalobacter aliiformigenes</name>
    <dbReference type="NCBI Taxonomy" id="2946593"/>
    <lineage>
        <taxon>Bacteria</taxon>
        <taxon>Pseudomonadati</taxon>
        <taxon>Pseudomonadota</taxon>
        <taxon>Betaproteobacteria</taxon>
        <taxon>Burkholderiales</taxon>
        <taxon>Oxalobacteraceae</taxon>
        <taxon>Oxalobacter</taxon>
    </lineage>
</organism>
<protein>
    <recommendedName>
        <fullName evidence="3">phosphoribosylaminoimidazolesuccinocarboxamide synthase</fullName>
        <ecNumber evidence="3">6.3.2.6</ecNumber>
    </recommendedName>
</protein>
<evidence type="ECO:0000256" key="6">
    <source>
        <dbReference type="ARBA" id="ARBA00022755"/>
    </source>
</evidence>
<keyword evidence="7" id="KW-0067">ATP-binding</keyword>
<accession>A0A9E9LCB8</accession>
<evidence type="ECO:0000256" key="3">
    <source>
        <dbReference type="ARBA" id="ARBA00012217"/>
    </source>
</evidence>
<evidence type="ECO:0000256" key="7">
    <source>
        <dbReference type="ARBA" id="ARBA00022840"/>
    </source>
</evidence>
<dbReference type="Pfam" id="PF01259">
    <property type="entry name" value="SAICAR_synt"/>
    <property type="match status" value="1"/>
</dbReference>
<evidence type="ECO:0000256" key="1">
    <source>
        <dbReference type="ARBA" id="ARBA00004672"/>
    </source>
</evidence>